<dbReference type="InterPro" id="IPR015890">
    <property type="entry name" value="Chorismate_C"/>
</dbReference>
<dbReference type="EC" id="5.4.4.2" evidence="3"/>
<gene>
    <name evidence="7" type="ORF">CMN54_13975</name>
</gene>
<dbReference type="Proteomes" id="UP000226525">
    <property type="component" value="Unassembled WGS sequence"/>
</dbReference>
<dbReference type="Pfam" id="PF00425">
    <property type="entry name" value="Chorismate_bind"/>
    <property type="match status" value="1"/>
</dbReference>
<dbReference type="InterPro" id="IPR005801">
    <property type="entry name" value="ADC_synthase"/>
</dbReference>
<dbReference type="SUPFAM" id="SSF56322">
    <property type="entry name" value="ADC synthase"/>
    <property type="match status" value="1"/>
</dbReference>
<evidence type="ECO:0000313" key="7">
    <source>
        <dbReference type="EMBL" id="MAH64519.1"/>
    </source>
</evidence>
<dbReference type="GO" id="GO:0008909">
    <property type="term" value="F:isochorismate synthase activity"/>
    <property type="evidence" value="ECO:0007669"/>
    <property type="project" value="UniProtKB-EC"/>
</dbReference>
<evidence type="ECO:0000256" key="4">
    <source>
        <dbReference type="ARBA" id="ARBA00023235"/>
    </source>
</evidence>
<comment type="caution">
    <text evidence="7">The sequence shown here is derived from an EMBL/GenBank/DDBJ whole genome shotgun (WGS) entry which is preliminary data.</text>
</comment>
<reference evidence="8" key="1">
    <citation type="submission" date="2017-09" db="EMBL/GenBank/DDBJ databases">
        <title>The Reconstruction of 2,631 Draft Metagenome-Assembled Genomes from the Global Oceans.</title>
        <authorList>
            <person name="Tully B.J."/>
            <person name="Graham E.D."/>
            <person name="Heidelberg J.F."/>
        </authorList>
    </citation>
    <scope>NUCLEOTIDE SEQUENCE [LARGE SCALE GENOMIC DNA]</scope>
</reference>
<sequence length="459" mass="52390">MSLQLQPQPTPLDWPGALEHLREVLPRWQHRNQSPILQLCIPLAEADPLEWLQHQSGATRVYWSDRDHQLQLAGLGAALQIQGPTDEVLEKIAGWQKLVPPDTAFLGGIPFHSSPRGAQQCGYFQKAAFVLPFLMVQQDSNGSFLWVHLAQDIEGASTIQQLFDLMDRLKFSSKPQLFDSRRISIIKRNETPNEADWIHSVKAALSQIRANECEKIVLARQSHFQLNTSPDPFDLLNQLRQQAHHAYHFAWQDVEGPAFLSITPERFFRRKRQNLESEALAGTRPRGQNAYHDEQLTHELFHDTKEVREHLVVLRFMEERFSKHCRVVERLSHLEPLRLKHVQHLLSRLQGRLLDDVTDAQLLSSLHPTPAVCGLPQAVSRTQINNLESFDRGWYAGPIGYFSKHQSEFAVGIRSGVLEGDSLTVYTGAGIVEGSDPHREWQELDHKLRSWEVLLGNPA</sequence>
<evidence type="ECO:0000256" key="1">
    <source>
        <dbReference type="ARBA" id="ARBA00000799"/>
    </source>
</evidence>
<dbReference type="PANTHER" id="PTHR42839:SF2">
    <property type="entry name" value="ISOCHORISMATE SYNTHASE ENTC"/>
    <property type="match status" value="1"/>
</dbReference>
<protein>
    <recommendedName>
        <fullName evidence="3">isochorismate synthase</fullName>
        <ecNumber evidence="3">5.4.4.2</ecNumber>
    </recommendedName>
    <alternativeName>
        <fullName evidence="5">Isochorismate mutase</fullName>
    </alternativeName>
</protein>
<dbReference type="InterPro" id="IPR004561">
    <property type="entry name" value="IsoChor_synthase"/>
</dbReference>
<proteinExistence type="inferred from homology"/>
<evidence type="ECO:0000259" key="6">
    <source>
        <dbReference type="Pfam" id="PF00425"/>
    </source>
</evidence>
<dbReference type="NCBIfam" id="TIGR00543">
    <property type="entry name" value="isochor_syn"/>
    <property type="match status" value="1"/>
</dbReference>
<evidence type="ECO:0000256" key="2">
    <source>
        <dbReference type="ARBA" id="ARBA00005297"/>
    </source>
</evidence>
<feature type="domain" description="Chorismate-utilising enzyme C-terminal" evidence="6">
    <location>
        <begin position="194"/>
        <end position="447"/>
    </location>
</feature>
<dbReference type="EMBL" id="NZEX01000168">
    <property type="protein sequence ID" value="MAH64519.1"/>
    <property type="molecule type" value="Genomic_DNA"/>
</dbReference>
<dbReference type="AlphaFoldDB" id="A0A2D6YMY0"/>
<comment type="catalytic activity">
    <reaction evidence="1">
        <text>chorismate = isochorismate</text>
        <dbReference type="Rhea" id="RHEA:18985"/>
        <dbReference type="ChEBI" id="CHEBI:29748"/>
        <dbReference type="ChEBI" id="CHEBI:29780"/>
        <dbReference type="EC" id="5.4.4.2"/>
    </reaction>
</comment>
<evidence type="ECO:0000313" key="8">
    <source>
        <dbReference type="Proteomes" id="UP000226525"/>
    </source>
</evidence>
<keyword evidence="4" id="KW-0413">Isomerase</keyword>
<accession>A0A2D6YMY0</accession>
<organism evidence="7 8">
    <name type="scientific">SAR324 cluster bacterium</name>
    <dbReference type="NCBI Taxonomy" id="2024889"/>
    <lineage>
        <taxon>Bacteria</taxon>
        <taxon>Deltaproteobacteria</taxon>
        <taxon>SAR324 cluster</taxon>
    </lineage>
</organism>
<evidence type="ECO:0000256" key="3">
    <source>
        <dbReference type="ARBA" id="ARBA00012824"/>
    </source>
</evidence>
<comment type="similarity">
    <text evidence="2">Belongs to the isochorismate synthase family.</text>
</comment>
<name>A0A2D6YMY0_9DELT</name>
<dbReference type="Gene3D" id="3.60.120.10">
    <property type="entry name" value="Anthranilate synthase"/>
    <property type="match status" value="1"/>
</dbReference>
<evidence type="ECO:0000256" key="5">
    <source>
        <dbReference type="ARBA" id="ARBA00041564"/>
    </source>
</evidence>
<dbReference type="PANTHER" id="PTHR42839">
    <property type="entry name" value="ISOCHORISMATE SYNTHASE ENTC"/>
    <property type="match status" value="1"/>
</dbReference>